<evidence type="ECO:0000256" key="15">
    <source>
        <dbReference type="RuleBase" id="RU000405"/>
    </source>
</evidence>
<proteinExistence type="inferred from homology"/>
<keyword evidence="9" id="KW-0067">ATP-binding</keyword>
<keyword evidence="14 15" id="KW-0456">Lyase</keyword>
<evidence type="ECO:0000256" key="6">
    <source>
        <dbReference type="ARBA" id="ARBA00022692"/>
    </source>
</evidence>
<evidence type="ECO:0000256" key="4">
    <source>
        <dbReference type="ARBA" id="ARBA00004141"/>
    </source>
</evidence>
<feature type="domain" description="Guanylate cyclase" evidence="16">
    <location>
        <begin position="28"/>
        <end position="175"/>
    </location>
</feature>
<dbReference type="PANTHER" id="PTHR45627">
    <property type="entry name" value="ADENYLATE CYCLASE TYPE 1"/>
    <property type="match status" value="1"/>
</dbReference>
<keyword evidence="13" id="KW-0472">Membrane</keyword>
<dbReference type="Proteomes" id="UP001434883">
    <property type="component" value="Unassembled WGS sequence"/>
</dbReference>
<dbReference type="InterPro" id="IPR001054">
    <property type="entry name" value="A/G_cyclase"/>
</dbReference>
<evidence type="ECO:0000256" key="10">
    <source>
        <dbReference type="ARBA" id="ARBA00022842"/>
    </source>
</evidence>
<dbReference type="PROSITE" id="PS00452">
    <property type="entry name" value="GUANYLATE_CYCLASE_1"/>
    <property type="match status" value="1"/>
</dbReference>
<reference evidence="17 18" key="1">
    <citation type="submission" date="2021-06" db="EMBL/GenBank/DDBJ databases">
        <authorList>
            <person name="Palmer J.M."/>
        </authorList>
    </citation>
    <scope>NUCLEOTIDE SEQUENCE [LARGE SCALE GENOMIC DNA]</scope>
    <source>
        <strain evidence="17 18">XC_2019</strain>
        <tissue evidence="17">Muscle</tissue>
    </source>
</reference>
<evidence type="ECO:0000256" key="7">
    <source>
        <dbReference type="ARBA" id="ARBA00022723"/>
    </source>
</evidence>
<evidence type="ECO:0000259" key="16">
    <source>
        <dbReference type="PROSITE" id="PS50125"/>
    </source>
</evidence>
<dbReference type="PANTHER" id="PTHR45627:SF11">
    <property type="entry name" value="ADENYLATE CYCLASE TYPE 6"/>
    <property type="match status" value="1"/>
</dbReference>
<dbReference type="SMART" id="SM00044">
    <property type="entry name" value="CYCc"/>
    <property type="match status" value="1"/>
</dbReference>
<comment type="caution">
    <text evidence="17">The sequence shown here is derived from an EMBL/GenBank/DDBJ whole genome shotgun (WGS) entry which is preliminary data.</text>
</comment>
<evidence type="ECO:0000256" key="2">
    <source>
        <dbReference type="ARBA" id="ARBA00001936"/>
    </source>
</evidence>
<comment type="subcellular location">
    <subcellularLocation>
        <location evidence="4">Membrane</location>
        <topology evidence="4">Multi-pass membrane protein</topology>
    </subcellularLocation>
</comment>
<evidence type="ECO:0000256" key="1">
    <source>
        <dbReference type="ARBA" id="ARBA00001593"/>
    </source>
</evidence>
<dbReference type="Gene3D" id="3.30.70.1230">
    <property type="entry name" value="Nucleotide cyclase"/>
    <property type="match status" value="1"/>
</dbReference>
<keyword evidence="18" id="KW-1185">Reference proteome</keyword>
<dbReference type="EC" id="4.6.1.1" evidence="5"/>
<dbReference type="PROSITE" id="PS50125">
    <property type="entry name" value="GUANYLATE_CYCLASE_2"/>
    <property type="match status" value="1"/>
</dbReference>
<comment type="similarity">
    <text evidence="15">Belongs to the adenylyl cyclase class-4/guanylyl cyclase family.</text>
</comment>
<evidence type="ECO:0000313" key="17">
    <source>
        <dbReference type="EMBL" id="MEQ2193541.1"/>
    </source>
</evidence>
<keyword evidence="7" id="KW-0479">Metal-binding</keyword>
<comment type="catalytic activity">
    <reaction evidence="1">
        <text>ATP = 3',5'-cyclic AMP + diphosphate</text>
        <dbReference type="Rhea" id="RHEA:15389"/>
        <dbReference type="ChEBI" id="CHEBI:30616"/>
        <dbReference type="ChEBI" id="CHEBI:33019"/>
        <dbReference type="ChEBI" id="CHEBI:58165"/>
        <dbReference type="EC" id="4.6.1.1"/>
    </reaction>
</comment>
<keyword evidence="8" id="KW-0547">Nucleotide-binding</keyword>
<sequence length="196" mass="22382">MEMKADINAKKEDMMFHKIYIQKHDNVSILFADIEGFTSLASQCTAQELVMTLNELFARFDKLASVRRQCACRDLRNTSSVFQFYENHCLRIKILGDCYYCVSGLPEPRADHAHCCVEMGVDMIEAISLVREVTGVNVNMRVGIHSGRVHCGVLGLRKWQFDVWSNDVTLANHMEAGGKAGWEETYLYIVCYNELQ</sequence>
<keyword evidence="12" id="KW-0115">cAMP biosynthesis</keyword>
<dbReference type="SUPFAM" id="SSF55073">
    <property type="entry name" value="Nucleotide cyclase"/>
    <property type="match status" value="1"/>
</dbReference>
<organism evidence="17 18">
    <name type="scientific">Xenoophorus captivus</name>
    <dbReference type="NCBI Taxonomy" id="1517983"/>
    <lineage>
        <taxon>Eukaryota</taxon>
        <taxon>Metazoa</taxon>
        <taxon>Chordata</taxon>
        <taxon>Craniata</taxon>
        <taxon>Vertebrata</taxon>
        <taxon>Euteleostomi</taxon>
        <taxon>Actinopterygii</taxon>
        <taxon>Neopterygii</taxon>
        <taxon>Teleostei</taxon>
        <taxon>Neoteleostei</taxon>
        <taxon>Acanthomorphata</taxon>
        <taxon>Ovalentaria</taxon>
        <taxon>Atherinomorphae</taxon>
        <taxon>Cyprinodontiformes</taxon>
        <taxon>Goodeidae</taxon>
        <taxon>Xenoophorus</taxon>
    </lineage>
</organism>
<evidence type="ECO:0000256" key="12">
    <source>
        <dbReference type="ARBA" id="ARBA00022998"/>
    </source>
</evidence>
<dbReference type="CDD" id="cd07556">
    <property type="entry name" value="Nucleotidyl_cyc_III"/>
    <property type="match status" value="1"/>
</dbReference>
<gene>
    <name evidence="17" type="primary">ADCY5_2</name>
    <name evidence="17" type="ORF">XENOCAPTIV_002763</name>
</gene>
<keyword evidence="6" id="KW-0812">Transmembrane</keyword>
<evidence type="ECO:0000256" key="14">
    <source>
        <dbReference type="ARBA" id="ARBA00023239"/>
    </source>
</evidence>
<dbReference type="Pfam" id="PF00211">
    <property type="entry name" value="Guanylate_cyc"/>
    <property type="match status" value="1"/>
</dbReference>
<comment type="cofactor">
    <cofactor evidence="2">
        <name>Mn(2+)</name>
        <dbReference type="ChEBI" id="CHEBI:29035"/>
    </cofactor>
</comment>
<dbReference type="EMBL" id="JAHRIN010008531">
    <property type="protein sequence ID" value="MEQ2193541.1"/>
    <property type="molecule type" value="Genomic_DNA"/>
</dbReference>
<evidence type="ECO:0000313" key="18">
    <source>
        <dbReference type="Proteomes" id="UP001434883"/>
    </source>
</evidence>
<keyword evidence="10" id="KW-0460">Magnesium</keyword>
<comment type="cofactor">
    <cofactor evidence="3">
        <name>Mg(2+)</name>
        <dbReference type="ChEBI" id="CHEBI:18420"/>
    </cofactor>
</comment>
<dbReference type="InterPro" id="IPR029787">
    <property type="entry name" value="Nucleotide_cyclase"/>
</dbReference>
<keyword evidence="11" id="KW-1133">Transmembrane helix</keyword>
<dbReference type="InterPro" id="IPR018297">
    <property type="entry name" value="A/G_cyclase_CS"/>
</dbReference>
<evidence type="ECO:0000256" key="5">
    <source>
        <dbReference type="ARBA" id="ARBA00012201"/>
    </source>
</evidence>
<name>A0ABV0QCK1_9TELE</name>
<protein>
    <recommendedName>
        <fullName evidence="5">adenylate cyclase</fullName>
        <ecNumber evidence="5">4.6.1.1</ecNumber>
    </recommendedName>
</protein>
<evidence type="ECO:0000256" key="13">
    <source>
        <dbReference type="ARBA" id="ARBA00023136"/>
    </source>
</evidence>
<evidence type="ECO:0000256" key="11">
    <source>
        <dbReference type="ARBA" id="ARBA00022989"/>
    </source>
</evidence>
<evidence type="ECO:0000256" key="9">
    <source>
        <dbReference type="ARBA" id="ARBA00022840"/>
    </source>
</evidence>
<evidence type="ECO:0000256" key="8">
    <source>
        <dbReference type="ARBA" id="ARBA00022741"/>
    </source>
</evidence>
<accession>A0ABV0QCK1</accession>
<evidence type="ECO:0000256" key="3">
    <source>
        <dbReference type="ARBA" id="ARBA00001946"/>
    </source>
</evidence>